<comment type="subcellular location">
    <subcellularLocation>
        <location evidence="1">Membrane</location>
        <topology evidence="1">Multi-pass membrane protein</topology>
    </subcellularLocation>
</comment>
<dbReference type="RefSeq" id="WP_338038854.1">
    <property type="nucleotide sequence ID" value="NZ_JAFBFC010000001.1"/>
</dbReference>
<dbReference type="InterPro" id="IPR007267">
    <property type="entry name" value="GtrA_DPMS_TM"/>
</dbReference>
<keyword evidence="5 6" id="KW-0472">Membrane</keyword>
<evidence type="ECO:0000256" key="5">
    <source>
        <dbReference type="ARBA" id="ARBA00023136"/>
    </source>
</evidence>
<feature type="transmembrane region" description="Helical" evidence="6">
    <location>
        <begin position="12"/>
        <end position="30"/>
    </location>
</feature>
<proteinExistence type="inferred from homology"/>
<dbReference type="PANTHER" id="PTHR38459:SF1">
    <property type="entry name" value="PROPHAGE BACTOPRENOL-LINKED GLUCOSE TRANSLOCASE HOMOLOG"/>
    <property type="match status" value="1"/>
</dbReference>
<feature type="transmembrane region" description="Helical" evidence="6">
    <location>
        <begin position="36"/>
        <end position="56"/>
    </location>
</feature>
<reference evidence="8 9" key="1">
    <citation type="submission" date="2021-01" db="EMBL/GenBank/DDBJ databases">
        <title>Genomic Encyclopedia of Type Strains, Phase IV (KMG-IV): sequencing the most valuable type-strain genomes for metagenomic binning, comparative biology and taxonomic classification.</title>
        <authorList>
            <person name="Goeker M."/>
        </authorList>
    </citation>
    <scope>NUCLEOTIDE SEQUENCE [LARGE SCALE GENOMIC DNA]</scope>
    <source>
        <strain evidence="8 9">DSM 104297</strain>
    </source>
</reference>
<evidence type="ECO:0000256" key="1">
    <source>
        <dbReference type="ARBA" id="ARBA00004141"/>
    </source>
</evidence>
<dbReference type="PANTHER" id="PTHR38459">
    <property type="entry name" value="PROPHAGE BACTOPRENOL-LINKED GLUCOSE TRANSLOCASE HOMOLOG"/>
    <property type="match status" value="1"/>
</dbReference>
<evidence type="ECO:0000256" key="6">
    <source>
        <dbReference type="SAM" id="Phobius"/>
    </source>
</evidence>
<organism evidence="8 9">
    <name type="scientific">Priestia iocasae</name>
    <dbReference type="NCBI Taxonomy" id="2291674"/>
    <lineage>
        <taxon>Bacteria</taxon>
        <taxon>Bacillati</taxon>
        <taxon>Bacillota</taxon>
        <taxon>Bacilli</taxon>
        <taxon>Bacillales</taxon>
        <taxon>Bacillaceae</taxon>
        <taxon>Priestia</taxon>
    </lineage>
</organism>
<evidence type="ECO:0000256" key="2">
    <source>
        <dbReference type="ARBA" id="ARBA00009399"/>
    </source>
</evidence>
<evidence type="ECO:0000313" key="9">
    <source>
        <dbReference type="Proteomes" id="UP000809829"/>
    </source>
</evidence>
<protein>
    <submittedName>
        <fullName evidence="8">Flippase GtrA</fullName>
    </submittedName>
</protein>
<evidence type="ECO:0000313" key="8">
    <source>
        <dbReference type="EMBL" id="MBM7701313.1"/>
    </source>
</evidence>
<evidence type="ECO:0000256" key="3">
    <source>
        <dbReference type="ARBA" id="ARBA00022692"/>
    </source>
</evidence>
<gene>
    <name evidence="8" type="ORF">JOC83_000139</name>
</gene>
<dbReference type="EMBL" id="JAFBFC010000001">
    <property type="protein sequence ID" value="MBM7701313.1"/>
    <property type="molecule type" value="Genomic_DNA"/>
</dbReference>
<feature type="domain" description="GtrA/DPMS transmembrane" evidence="7">
    <location>
        <begin position="11"/>
        <end position="122"/>
    </location>
</feature>
<keyword evidence="4 6" id="KW-1133">Transmembrane helix</keyword>
<evidence type="ECO:0000256" key="4">
    <source>
        <dbReference type="ARBA" id="ARBA00022989"/>
    </source>
</evidence>
<keyword evidence="3 6" id="KW-0812">Transmembrane</keyword>
<keyword evidence="9" id="KW-1185">Reference proteome</keyword>
<dbReference type="InterPro" id="IPR051401">
    <property type="entry name" value="GtrA_CellWall_Glycosyl"/>
</dbReference>
<name>A0ABS2QQ21_9BACI</name>
<evidence type="ECO:0000259" key="7">
    <source>
        <dbReference type="Pfam" id="PF04138"/>
    </source>
</evidence>
<dbReference type="Proteomes" id="UP000809829">
    <property type="component" value="Unassembled WGS sequence"/>
</dbReference>
<accession>A0ABS2QQ21</accession>
<comment type="similarity">
    <text evidence="2">Belongs to the GtrA family.</text>
</comment>
<feature type="transmembrane region" description="Helical" evidence="6">
    <location>
        <begin position="102"/>
        <end position="119"/>
    </location>
</feature>
<dbReference type="Pfam" id="PF04138">
    <property type="entry name" value="GtrA_DPMS_TM"/>
    <property type="match status" value="1"/>
</dbReference>
<sequence>MQKILKNETIKFIIVGFFNTFHYYVWYLLFTELWSIHYLIGHWFAFLISMVGSFYLNTYFTYRSKPSWKKFFQFPLTYVVNISVSTSALYVLTEWLHIDNKLAPLLASGIAIPFTFLISRKILKS</sequence>
<feature type="transmembrane region" description="Helical" evidence="6">
    <location>
        <begin position="76"/>
        <end position="96"/>
    </location>
</feature>
<comment type="caution">
    <text evidence="8">The sequence shown here is derived from an EMBL/GenBank/DDBJ whole genome shotgun (WGS) entry which is preliminary data.</text>
</comment>